<gene>
    <name evidence="1" type="ORF">CCR94_07300</name>
</gene>
<dbReference type="EMBL" id="NHSJ01000045">
    <property type="protein sequence ID" value="PPQ32006.1"/>
    <property type="molecule type" value="Genomic_DNA"/>
</dbReference>
<protein>
    <recommendedName>
        <fullName evidence="3">RiboL-PSP-HEPN domain-containing protein</fullName>
    </recommendedName>
</protein>
<organism evidence="1 2">
    <name type="scientific">Rhodoblastus sphagnicola</name>
    <dbReference type="NCBI Taxonomy" id="333368"/>
    <lineage>
        <taxon>Bacteria</taxon>
        <taxon>Pseudomonadati</taxon>
        <taxon>Pseudomonadota</taxon>
        <taxon>Alphaproteobacteria</taxon>
        <taxon>Hyphomicrobiales</taxon>
        <taxon>Rhodoblastaceae</taxon>
        <taxon>Rhodoblastus</taxon>
    </lineage>
</organism>
<dbReference type="AlphaFoldDB" id="A0A2S6NBL7"/>
<evidence type="ECO:0008006" key="3">
    <source>
        <dbReference type="Google" id="ProtNLM"/>
    </source>
</evidence>
<reference evidence="1 2" key="1">
    <citation type="journal article" date="2018" name="Arch. Microbiol.">
        <title>New insights into the metabolic potential of the phototrophic purple bacterium Rhodopila globiformis DSM 161(T) from its draft genome sequence and evidence for a vanadium-dependent nitrogenase.</title>
        <authorList>
            <person name="Imhoff J.F."/>
            <person name="Rahn T."/>
            <person name="Kunzel S."/>
            <person name="Neulinger S.C."/>
        </authorList>
    </citation>
    <scope>NUCLEOTIDE SEQUENCE [LARGE SCALE GENOMIC DNA]</scope>
    <source>
        <strain evidence="1 2">DSM 16996</strain>
    </source>
</reference>
<accession>A0A2S6NBL7</accession>
<dbReference type="Proteomes" id="UP000239089">
    <property type="component" value="Unassembled WGS sequence"/>
</dbReference>
<dbReference type="RefSeq" id="WP_104507223.1">
    <property type="nucleotide sequence ID" value="NZ_JACIGC010000016.1"/>
</dbReference>
<comment type="caution">
    <text evidence="1">The sequence shown here is derived from an EMBL/GenBank/DDBJ whole genome shotgun (WGS) entry which is preliminary data.</text>
</comment>
<name>A0A2S6NBL7_9HYPH</name>
<evidence type="ECO:0000313" key="2">
    <source>
        <dbReference type="Proteomes" id="UP000239089"/>
    </source>
</evidence>
<evidence type="ECO:0000313" key="1">
    <source>
        <dbReference type="EMBL" id="PPQ32006.1"/>
    </source>
</evidence>
<sequence>MDETFIPLRLKAWSQTAYGLLIAIQKLKRSKPNGDINVSEIIESIMNGQESRIGFKSAIKTKHIKRKSITYSIKDGAAQKLFEDAVRLLVADLVVLFDDLSSEILAANGFLNVPNDPGSKATFLLARLKEKVEKEETIIRLKAKNEHIAKKETALKVWSAIGMIELIAIRNIIVHNKGVWNETAINLLAKSGVVTLPNIGSCVQFTMSDLLMYRRAVRTLLNKAMSLRPGDCDT</sequence>
<keyword evidence="2" id="KW-1185">Reference proteome</keyword>
<proteinExistence type="predicted"/>